<evidence type="ECO:0000313" key="10">
    <source>
        <dbReference type="EMBL" id="OGD09803.1"/>
    </source>
</evidence>
<evidence type="ECO:0000256" key="5">
    <source>
        <dbReference type="ARBA" id="ARBA00022781"/>
    </source>
</evidence>
<dbReference type="PRINTS" id="PR00126">
    <property type="entry name" value="ATPASEGAMMA"/>
</dbReference>
<keyword evidence="6" id="KW-0406">Ion transport</keyword>
<dbReference type="AlphaFoldDB" id="A0A1F4ZTP6"/>
<keyword evidence="9" id="KW-0066">ATP synthesis</keyword>
<evidence type="ECO:0000256" key="6">
    <source>
        <dbReference type="ARBA" id="ARBA00023065"/>
    </source>
</evidence>
<dbReference type="Gene3D" id="3.40.1380.10">
    <property type="match status" value="1"/>
</dbReference>
<evidence type="ECO:0000256" key="8">
    <source>
        <dbReference type="ARBA" id="ARBA00023196"/>
    </source>
</evidence>
<evidence type="ECO:0000256" key="4">
    <source>
        <dbReference type="ARBA" id="ARBA00022448"/>
    </source>
</evidence>
<keyword evidence="4" id="KW-0813">Transport</keyword>
<dbReference type="GO" id="GO:0045259">
    <property type="term" value="C:proton-transporting ATP synthase complex"/>
    <property type="evidence" value="ECO:0007669"/>
    <property type="project" value="UniProtKB-KW"/>
</dbReference>
<organism evidence="10 11">
    <name type="scientific">Candidatus Amesbacteria bacterium RIFOXYB1_FULL_44_23</name>
    <dbReference type="NCBI Taxonomy" id="1797263"/>
    <lineage>
        <taxon>Bacteria</taxon>
        <taxon>Candidatus Amesiibacteriota</taxon>
    </lineage>
</organism>
<evidence type="ECO:0008006" key="12">
    <source>
        <dbReference type="Google" id="ProtNLM"/>
    </source>
</evidence>
<keyword evidence="8" id="KW-0139">CF(1)</keyword>
<evidence type="ECO:0000256" key="3">
    <source>
        <dbReference type="ARBA" id="ARBA00007681"/>
    </source>
</evidence>
<name>A0A1F4ZTP6_9BACT</name>
<accession>A0A1F4ZTP6</accession>
<reference evidence="10 11" key="1">
    <citation type="journal article" date="2016" name="Nat. Commun.">
        <title>Thousands of microbial genomes shed light on interconnected biogeochemical processes in an aquifer system.</title>
        <authorList>
            <person name="Anantharaman K."/>
            <person name="Brown C.T."/>
            <person name="Hug L.A."/>
            <person name="Sharon I."/>
            <person name="Castelle C.J."/>
            <person name="Probst A.J."/>
            <person name="Thomas B.C."/>
            <person name="Singh A."/>
            <person name="Wilkins M.J."/>
            <person name="Karaoz U."/>
            <person name="Brodie E.L."/>
            <person name="Williams K.H."/>
            <person name="Hubbard S.S."/>
            <person name="Banfield J.F."/>
        </authorList>
    </citation>
    <scope>NUCLEOTIDE SEQUENCE [LARGE SCALE GENOMIC DNA]</scope>
</reference>
<dbReference type="Proteomes" id="UP000176424">
    <property type="component" value="Unassembled WGS sequence"/>
</dbReference>
<protein>
    <recommendedName>
        <fullName evidence="12">ATP synthase F1 subunit gamma</fullName>
    </recommendedName>
</protein>
<dbReference type="EMBL" id="MEXR01000022">
    <property type="protein sequence ID" value="OGD09803.1"/>
    <property type="molecule type" value="Genomic_DNA"/>
</dbReference>
<keyword evidence="5" id="KW-0375">Hydrogen ion transport</keyword>
<evidence type="ECO:0000313" key="11">
    <source>
        <dbReference type="Proteomes" id="UP000176424"/>
    </source>
</evidence>
<comment type="function">
    <text evidence="1">Produces ATP from ADP in the presence of a proton gradient across the membrane. The gamma chain is believed to be important in regulating ATPase activity and the flow of protons through the CF(0) complex.</text>
</comment>
<evidence type="ECO:0000256" key="1">
    <source>
        <dbReference type="ARBA" id="ARBA00003456"/>
    </source>
</evidence>
<sequence length="294" mass="33140">MISKRQITQEIDGLISLKGLVEVYEEVAAGRMQKIRGAVLQSRLFLNGLLGVFSRVKAAYLKDPSVVVSTRARNGKMVAVFVSANSGLYGDIVDRVFEEFAAFVKQKNPDIVVLGKLGVKMMSDRLPGRLFNYYDFSDDGVEAESFRMIMRYLIQFEKIMVFYGQFKTILNQQPVVTSVSGDAMAAEEDVVVDATGRKVARRYLFEPSIEEVAKVFEGEILASVFEQTLHESQLSKFASRMLALDHSVENIEKRMGFIKLESVRLKHKLMNKKQLGRISGLTLWAGRSRGRNYA</sequence>
<dbReference type="InterPro" id="IPR000131">
    <property type="entry name" value="ATP_synth_F1_gsu"/>
</dbReference>
<keyword evidence="7" id="KW-0472">Membrane</keyword>
<dbReference type="GO" id="GO:0046933">
    <property type="term" value="F:proton-transporting ATP synthase activity, rotational mechanism"/>
    <property type="evidence" value="ECO:0007669"/>
    <property type="project" value="InterPro"/>
</dbReference>
<evidence type="ECO:0000256" key="7">
    <source>
        <dbReference type="ARBA" id="ARBA00023136"/>
    </source>
</evidence>
<proteinExistence type="inferred from homology"/>
<evidence type="ECO:0000256" key="9">
    <source>
        <dbReference type="ARBA" id="ARBA00023310"/>
    </source>
</evidence>
<dbReference type="SUPFAM" id="SSF52943">
    <property type="entry name" value="ATP synthase (F1-ATPase), gamma subunit"/>
    <property type="match status" value="1"/>
</dbReference>
<comment type="caution">
    <text evidence="10">The sequence shown here is derived from an EMBL/GenBank/DDBJ whole genome shotgun (WGS) entry which is preliminary data.</text>
</comment>
<comment type="subcellular location">
    <subcellularLocation>
        <location evidence="2">Membrane</location>
        <topology evidence="2">Peripheral membrane protein</topology>
    </subcellularLocation>
</comment>
<gene>
    <name evidence="10" type="ORF">A2397_00460</name>
</gene>
<dbReference type="STRING" id="1797263.A2397_00460"/>
<dbReference type="InterPro" id="IPR035968">
    <property type="entry name" value="ATP_synth_F1_ATPase_gsu"/>
</dbReference>
<dbReference type="Pfam" id="PF00231">
    <property type="entry name" value="ATP-synt"/>
    <property type="match status" value="1"/>
</dbReference>
<evidence type="ECO:0000256" key="2">
    <source>
        <dbReference type="ARBA" id="ARBA00004170"/>
    </source>
</evidence>
<comment type="similarity">
    <text evidence="3">Belongs to the ATPase gamma chain family.</text>
</comment>